<dbReference type="SUPFAM" id="SSF50370">
    <property type="entry name" value="Ricin B-like lectins"/>
    <property type="match status" value="1"/>
</dbReference>
<sequence>MKTKLPVCLALCLLAMQGCKHDKSADPAKTAGNGDKPVTTSSGVAVAAYGTFYITNVSSGKIMEVNGTGMLNDGNGVQQYQYLGHGVSTNPNQKWIIIQQGTGGISSTTKFKLMNVASGKYLEVPLATTTTGIGLWQDKANTNDAQQWYIQEVSAGIYKIINVGNGLAVTNQNASTSNGTVITQETFAAGNTAQNWALTGIDAEAYRDDDVVNFFHRKNGTVAFDEGKSIPLTYGANNGKVLWITEDTYAADQLQANGQLYCQFFKYHNSALLQPASHSWDQALTPNITTTNSPVSNLEIIESPGDHNSTYRWPGAGIEADSHVFIYTFESANGTSPENQSIYDITQNPAGLNWGVATRIAPNGMSGQTDVIFSNGMVKNAGKDTIYIYGSKSVYFNSTNIFLARFPVNNPASWTFWTGTSWSSSLTSASTAAITVGTANTTQQNATISYVNGKYVMMQMDLGYFCDPASHDIYMSTATSPFGPFTAPKRVFTINDTYNGHLAKYYTPSIHPEFNNGHNELLVTYSLNYNADGGSCSTNTCVNNNQDPNYYQVKGVRVPYSLIGL</sequence>
<name>A0A1G7KLC3_9SPHI</name>
<feature type="domain" description="Ricin B lectin" evidence="2">
    <location>
        <begin position="91"/>
        <end position="184"/>
    </location>
</feature>
<dbReference type="STRING" id="1391627.SAMN05216464_1171"/>
<dbReference type="PROSITE" id="PS51257">
    <property type="entry name" value="PROKAR_LIPOPROTEIN"/>
    <property type="match status" value="1"/>
</dbReference>
<feature type="signal peptide" evidence="1">
    <location>
        <begin position="1"/>
        <end position="20"/>
    </location>
</feature>
<evidence type="ECO:0000313" key="3">
    <source>
        <dbReference type="EMBL" id="SDF38043.1"/>
    </source>
</evidence>
<proteinExistence type="predicted"/>
<dbReference type="Pfam" id="PF14200">
    <property type="entry name" value="RicinB_lectin_2"/>
    <property type="match status" value="1"/>
</dbReference>
<evidence type="ECO:0000256" key="1">
    <source>
        <dbReference type="SAM" id="SignalP"/>
    </source>
</evidence>
<dbReference type="Gene3D" id="2.80.10.50">
    <property type="match status" value="2"/>
</dbReference>
<feature type="chain" id="PRO_5011729724" evidence="1">
    <location>
        <begin position="21"/>
        <end position="565"/>
    </location>
</feature>
<evidence type="ECO:0000313" key="4">
    <source>
        <dbReference type="Proteomes" id="UP000199072"/>
    </source>
</evidence>
<dbReference type="RefSeq" id="WP_091154918.1">
    <property type="nucleotide sequence ID" value="NZ_FNAI01000017.1"/>
</dbReference>
<dbReference type="PROSITE" id="PS50231">
    <property type="entry name" value="RICIN_B_LECTIN"/>
    <property type="match status" value="1"/>
</dbReference>
<dbReference type="CDD" id="cd00161">
    <property type="entry name" value="beta-trefoil_Ricin-like"/>
    <property type="match status" value="1"/>
</dbReference>
<keyword evidence="3" id="KW-0430">Lectin</keyword>
<keyword evidence="4" id="KW-1185">Reference proteome</keyword>
<dbReference type="InterPro" id="IPR000772">
    <property type="entry name" value="Ricin_B_lectin"/>
</dbReference>
<dbReference type="InterPro" id="IPR035992">
    <property type="entry name" value="Ricin_B-like_lectins"/>
</dbReference>
<gene>
    <name evidence="3" type="ORF">SAMN05216464_1171</name>
</gene>
<dbReference type="AlphaFoldDB" id="A0A1G7KLC3"/>
<dbReference type="EMBL" id="FNAI01000017">
    <property type="protein sequence ID" value="SDF38043.1"/>
    <property type="molecule type" value="Genomic_DNA"/>
</dbReference>
<accession>A0A1G7KLC3</accession>
<protein>
    <submittedName>
        <fullName evidence="3">Ricin-type beta-trefoil lectin domain-like</fullName>
    </submittedName>
</protein>
<dbReference type="GO" id="GO:0030246">
    <property type="term" value="F:carbohydrate binding"/>
    <property type="evidence" value="ECO:0007669"/>
    <property type="project" value="UniProtKB-KW"/>
</dbReference>
<dbReference type="Proteomes" id="UP000199072">
    <property type="component" value="Unassembled WGS sequence"/>
</dbReference>
<organism evidence="3 4">
    <name type="scientific">Mucilaginibacter pineti</name>
    <dbReference type="NCBI Taxonomy" id="1391627"/>
    <lineage>
        <taxon>Bacteria</taxon>
        <taxon>Pseudomonadati</taxon>
        <taxon>Bacteroidota</taxon>
        <taxon>Sphingobacteriia</taxon>
        <taxon>Sphingobacteriales</taxon>
        <taxon>Sphingobacteriaceae</taxon>
        <taxon>Mucilaginibacter</taxon>
    </lineage>
</organism>
<evidence type="ECO:0000259" key="2">
    <source>
        <dbReference type="Pfam" id="PF14200"/>
    </source>
</evidence>
<reference evidence="3 4" key="1">
    <citation type="submission" date="2016-10" db="EMBL/GenBank/DDBJ databases">
        <authorList>
            <person name="de Groot N.N."/>
        </authorList>
    </citation>
    <scope>NUCLEOTIDE SEQUENCE [LARGE SCALE GENOMIC DNA]</scope>
    <source>
        <strain evidence="3 4">47C3B</strain>
    </source>
</reference>
<keyword evidence="1" id="KW-0732">Signal</keyword>
<dbReference type="OrthoDB" id="9765957at2"/>